<evidence type="ECO:0000259" key="2">
    <source>
        <dbReference type="PROSITE" id="PS51898"/>
    </source>
</evidence>
<gene>
    <name evidence="3" type="ORF">R0G64_09740</name>
</gene>
<dbReference type="Pfam" id="PF00589">
    <property type="entry name" value="Phage_integrase"/>
    <property type="match status" value="1"/>
</dbReference>
<evidence type="ECO:0000313" key="3">
    <source>
        <dbReference type="EMBL" id="MDV3439705.1"/>
    </source>
</evidence>
<dbReference type="RefSeq" id="WP_309042343.1">
    <property type="nucleotide sequence ID" value="NZ_CP133395.1"/>
</dbReference>
<dbReference type="Gene3D" id="1.10.443.10">
    <property type="entry name" value="Intergrase catalytic core"/>
    <property type="match status" value="1"/>
</dbReference>
<evidence type="ECO:0000313" key="4">
    <source>
        <dbReference type="Proteomes" id="UP001273935"/>
    </source>
</evidence>
<accession>A0ABU3XQJ8</accession>
<dbReference type="InterPro" id="IPR002104">
    <property type="entry name" value="Integrase_catalytic"/>
</dbReference>
<reference evidence="3 4" key="1">
    <citation type="submission" date="2023-10" db="EMBL/GenBank/DDBJ databases">
        <title>Pseudomonas otitidis isolated from a paediatric patient with cystic fibrosis in Chile.</title>
        <authorList>
            <person name="Amsteins-Romero L."/>
            <person name="Opazo-Capurro A."/>
            <person name="Matus-Kohler M."/>
            <person name="Gonzalez-Rocha G."/>
        </authorList>
    </citation>
    <scope>NUCLEOTIDE SEQUENCE [LARGE SCALE GENOMIC DNA]</scope>
    <source>
        <strain evidence="3 4">P-714</strain>
    </source>
</reference>
<keyword evidence="1" id="KW-0233">DNA recombination</keyword>
<sequence>MDLAYLTGQRPADVISMRKTDIEDDWLLVKQGKTAHKVRVLMRIDGAPTSLGVLIARILARNEGFSSPYLIISDRGRHVSPSMLRDRWEAAREAAQKAAIEAGDPGLGELIREFQFKDIRPKAATEINDLKEASRLLGHTEEEITKTVYVRRGAIAKPSK</sequence>
<feature type="domain" description="Tyr recombinase" evidence="2">
    <location>
        <begin position="1"/>
        <end position="160"/>
    </location>
</feature>
<comment type="caution">
    <text evidence="3">The sequence shown here is derived from an EMBL/GenBank/DDBJ whole genome shotgun (WGS) entry which is preliminary data.</text>
</comment>
<dbReference type="SUPFAM" id="SSF56349">
    <property type="entry name" value="DNA breaking-rejoining enzymes"/>
    <property type="match status" value="1"/>
</dbReference>
<keyword evidence="4" id="KW-1185">Reference proteome</keyword>
<dbReference type="EMBL" id="JAWJUL010000029">
    <property type="protein sequence ID" value="MDV3439705.1"/>
    <property type="molecule type" value="Genomic_DNA"/>
</dbReference>
<dbReference type="Proteomes" id="UP001273935">
    <property type="component" value="Unassembled WGS sequence"/>
</dbReference>
<dbReference type="PROSITE" id="PS51898">
    <property type="entry name" value="TYR_RECOMBINASE"/>
    <property type="match status" value="1"/>
</dbReference>
<organism evidence="3 4">
    <name type="scientific">Metapseudomonas otitidis</name>
    <dbReference type="NCBI Taxonomy" id="319939"/>
    <lineage>
        <taxon>Bacteria</taxon>
        <taxon>Pseudomonadati</taxon>
        <taxon>Pseudomonadota</taxon>
        <taxon>Gammaproteobacteria</taxon>
        <taxon>Pseudomonadales</taxon>
        <taxon>Pseudomonadaceae</taxon>
        <taxon>Metapseudomonas</taxon>
    </lineage>
</organism>
<dbReference type="InterPro" id="IPR013762">
    <property type="entry name" value="Integrase-like_cat_sf"/>
</dbReference>
<dbReference type="InterPro" id="IPR011010">
    <property type="entry name" value="DNA_brk_join_enz"/>
</dbReference>
<protein>
    <submittedName>
        <fullName evidence="3">Tyrosine-type recombinase/integrase</fullName>
    </submittedName>
</protein>
<proteinExistence type="predicted"/>
<evidence type="ECO:0000256" key="1">
    <source>
        <dbReference type="ARBA" id="ARBA00023172"/>
    </source>
</evidence>
<name>A0ABU3XQJ8_9GAMM</name>